<organism evidence="5 6">
    <name type="scientific">Capillibacterium thermochitinicola</name>
    <dbReference type="NCBI Taxonomy" id="2699427"/>
    <lineage>
        <taxon>Bacteria</taxon>
        <taxon>Bacillati</taxon>
        <taxon>Bacillota</taxon>
        <taxon>Capillibacterium</taxon>
    </lineage>
</organism>
<dbReference type="Proteomes" id="UP000657177">
    <property type="component" value="Unassembled WGS sequence"/>
</dbReference>
<dbReference type="RefSeq" id="WP_181338565.1">
    <property type="nucleotide sequence ID" value="NZ_JAAKDE010000002.1"/>
</dbReference>
<sequence length="372" mass="41687">METRRDDDQQCYEGQIRIPSGCAVAGFINKAGERVNGRTIAEMMAVMHERSNGLGAGYAAYGIYPEYRKAYAFHVILADDRTREEVTTLLARSFKINEQHEIPVRRTGRYKKAPLLWRYFCTPVRPDRENAIEELILTTTMRINRLAPRASVMSCGQDLGVFKGVGYPEEIAEFYRIDQYRGYSWIGHGRFPTNTPGWWGGAHPFSLGEIAVVHNGELSSYGTNKSVLENFGYELSLRTDTEVLAYAIHHLRRQNLSWPLVAKVLAPPHWTELERMGESQRELYTALRRVYGGLLMNGPFSIIVAFPGGLLALNDRLKLRSLVAGTSGADLYLASEEAAVRQVCPQVEAVWSLPAGEALICQAEEESACHVA</sequence>
<feature type="domain" description="Glutamine amidotransferase type-2" evidence="4">
    <location>
        <begin position="22"/>
        <end position="364"/>
    </location>
</feature>
<dbReference type="Pfam" id="PF13522">
    <property type="entry name" value="GATase_6"/>
    <property type="match status" value="1"/>
</dbReference>
<evidence type="ECO:0000313" key="6">
    <source>
        <dbReference type="Proteomes" id="UP000657177"/>
    </source>
</evidence>
<evidence type="ECO:0000259" key="4">
    <source>
        <dbReference type="PROSITE" id="PS51278"/>
    </source>
</evidence>
<evidence type="ECO:0000256" key="3">
    <source>
        <dbReference type="SAM" id="Phobius"/>
    </source>
</evidence>
<dbReference type="InterPro" id="IPR017932">
    <property type="entry name" value="GATase_2_dom"/>
</dbReference>
<keyword evidence="6" id="KW-1185">Reference proteome</keyword>
<evidence type="ECO:0000313" key="5">
    <source>
        <dbReference type="EMBL" id="MBA2132117.1"/>
    </source>
</evidence>
<evidence type="ECO:0000256" key="2">
    <source>
        <dbReference type="ARBA" id="ARBA00022962"/>
    </source>
</evidence>
<dbReference type="EMBL" id="JAAKDE010000002">
    <property type="protein sequence ID" value="MBA2132117.1"/>
    <property type="molecule type" value="Genomic_DNA"/>
</dbReference>
<dbReference type="AlphaFoldDB" id="A0A8J6HVT7"/>
<keyword evidence="3" id="KW-0472">Membrane</keyword>
<name>A0A8J6HVT7_9FIRM</name>
<protein>
    <submittedName>
        <fullName evidence="5">Glutamine amidotransferase family protein</fullName>
    </submittedName>
</protein>
<evidence type="ECO:0000256" key="1">
    <source>
        <dbReference type="ARBA" id="ARBA00022679"/>
    </source>
</evidence>
<dbReference type="GO" id="GO:0016740">
    <property type="term" value="F:transferase activity"/>
    <property type="evidence" value="ECO:0007669"/>
    <property type="project" value="UniProtKB-KW"/>
</dbReference>
<dbReference type="CDD" id="cd01907">
    <property type="entry name" value="GlxB"/>
    <property type="match status" value="1"/>
</dbReference>
<reference evidence="5" key="1">
    <citation type="submission" date="2020-06" db="EMBL/GenBank/DDBJ databases">
        <title>Novel chitinolytic bacterium.</title>
        <authorList>
            <person name="Ungkulpasvich U."/>
            <person name="Kosugi A."/>
            <person name="Uke A."/>
        </authorList>
    </citation>
    <scope>NUCLEOTIDE SEQUENCE</scope>
    <source>
        <strain evidence="5">UUS1-1</strain>
    </source>
</reference>
<feature type="transmembrane region" description="Helical" evidence="3">
    <location>
        <begin position="290"/>
        <end position="313"/>
    </location>
</feature>
<dbReference type="PROSITE" id="PS51278">
    <property type="entry name" value="GATASE_TYPE_2"/>
    <property type="match status" value="1"/>
</dbReference>
<keyword evidence="3" id="KW-0812">Transmembrane</keyword>
<keyword evidence="1" id="KW-0808">Transferase</keyword>
<keyword evidence="2 5" id="KW-0315">Glutamine amidotransferase</keyword>
<dbReference type="Gene3D" id="3.60.20.10">
    <property type="entry name" value="Glutamine Phosphoribosylpyrophosphate, subunit 1, domain 1"/>
    <property type="match status" value="1"/>
</dbReference>
<proteinExistence type="predicted"/>
<accession>A0A8J6HVT7</accession>
<gene>
    <name evidence="5" type="ORF">G5B42_00905</name>
</gene>
<keyword evidence="3" id="KW-1133">Transmembrane helix</keyword>
<dbReference type="InterPro" id="IPR029055">
    <property type="entry name" value="Ntn_hydrolases_N"/>
</dbReference>
<dbReference type="SUPFAM" id="SSF56235">
    <property type="entry name" value="N-terminal nucleophile aminohydrolases (Ntn hydrolases)"/>
    <property type="match status" value="1"/>
</dbReference>
<dbReference type="PANTHER" id="PTHR11907">
    <property type="entry name" value="AMIDOPHOSPHORIBOSYLTRANSFERASE"/>
    <property type="match status" value="1"/>
</dbReference>
<comment type="caution">
    <text evidence="5">The sequence shown here is derived from an EMBL/GenBank/DDBJ whole genome shotgun (WGS) entry which is preliminary data.</text>
</comment>